<evidence type="ECO:0008006" key="4">
    <source>
        <dbReference type="Google" id="ProtNLM"/>
    </source>
</evidence>
<dbReference type="RefSeq" id="WP_200605127.1">
    <property type="nucleotide sequence ID" value="NZ_CP071517.1"/>
</dbReference>
<sequence>MTQALRRVAAVALMLLPVVAAAAVPSDSQVVRVQQLLGFDEAFALTMDEKFDRSPELSHYSNSERTCVSGLVRPAFAGAMNNAFRDLFGDAAVVEDWERFAQTPGGARFMEFVRSGVVATVRNQPRPEPEQFMDGLTPAQLDDVAKFMSSPAAAVLKRDFPEVDLPQEQQATLAAKVQSQCGVELPKA</sequence>
<reference evidence="2 3" key="1">
    <citation type="submission" date="2021-02" db="EMBL/GenBank/DDBJ databases">
        <title>Lysobacter arenosi sp. nov., isolated from soil of gangwondo yeongwol, south Korea.</title>
        <authorList>
            <person name="Kim K.R."/>
            <person name="Kim K.H."/>
            <person name="Jeon C.O."/>
        </authorList>
    </citation>
    <scope>NUCLEOTIDE SEQUENCE [LARGE SCALE GENOMIC DNA]</scope>
    <source>
        <strain evidence="2 3">R7</strain>
    </source>
</reference>
<dbReference type="Proteomes" id="UP000663400">
    <property type="component" value="Chromosome"/>
</dbReference>
<proteinExistence type="predicted"/>
<evidence type="ECO:0000256" key="1">
    <source>
        <dbReference type="SAM" id="SignalP"/>
    </source>
</evidence>
<name>A0ABX7REF5_9GAMM</name>
<protein>
    <recommendedName>
        <fullName evidence="4">DUF2059 domain-containing protein</fullName>
    </recommendedName>
</protein>
<gene>
    <name evidence="2" type="ORF">HIV01_004375</name>
</gene>
<keyword evidence="1" id="KW-0732">Signal</keyword>
<organism evidence="2 3">
    <name type="scientific">Lysobacter arenosi</name>
    <dbReference type="NCBI Taxonomy" id="2795387"/>
    <lineage>
        <taxon>Bacteria</taxon>
        <taxon>Pseudomonadati</taxon>
        <taxon>Pseudomonadota</taxon>
        <taxon>Gammaproteobacteria</taxon>
        <taxon>Lysobacterales</taxon>
        <taxon>Lysobacteraceae</taxon>
        <taxon>Lysobacter</taxon>
    </lineage>
</organism>
<feature type="chain" id="PRO_5047191830" description="DUF2059 domain-containing protein" evidence="1">
    <location>
        <begin position="23"/>
        <end position="188"/>
    </location>
</feature>
<feature type="signal peptide" evidence="1">
    <location>
        <begin position="1"/>
        <end position="22"/>
    </location>
</feature>
<accession>A0ABX7REF5</accession>
<evidence type="ECO:0000313" key="3">
    <source>
        <dbReference type="Proteomes" id="UP000663400"/>
    </source>
</evidence>
<keyword evidence="3" id="KW-1185">Reference proteome</keyword>
<evidence type="ECO:0000313" key="2">
    <source>
        <dbReference type="EMBL" id="QSX75767.1"/>
    </source>
</evidence>
<dbReference type="EMBL" id="CP071517">
    <property type="protein sequence ID" value="QSX75767.1"/>
    <property type="molecule type" value="Genomic_DNA"/>
</dbReference>